<comment type="caution">
    <text evidence="3">The sequence shown here is derived from an EMBL/GenBank/DDBJ whole genome shotgun (WGS) entry which is preliminary data.</text>
</comment>
<protein>
    <submittedName>
        <fullName evidence="3">Uncharacterized protein</fullName>
    </submittedName>
</protein>
<accession>A0ABW9VQJ8</accession>
<feature type="transmembrane region" description="Helical" evidence="2">
    <location>
        <begin position="60"/>
        <end position="78"/>
    </location>
</feature>
<gene>
    <name evidence="3" type="ORF">GTP27_21345</name>
</gene>
<organism evidence="3 4">
    <name type="scientific">Duganella qianjiadongensis</name>
    <dbReference type="NCBI Taxonomy" id="2692176"/>
    <lineage>
        <taxon>Bacteria</taxon>
        <taxon>Pseudomonadati</taxon>
        <taxon>Pseudomonadota</taxon>
        <taxon>Betaproteobacteria</taxon>
        <taxon>Burkholderiales</taxon>
        <taxon>Oxalobacteraceae</taxon>
        <taxon>Telluria group</taxon>
        <taxon>Duganella</taxon>
    </lineage>
</organism>
<keyword evidence="2" id="KW-1133">Transmembrane helix</keyword>
<keyword evidence="2" id="KW-0812">Transmembrane</keyword>
<name>A0ABW9VQJ8_9BURK</name>
<keyword evidence="2" id="KW-0472">Membrane</keyword>
<sequence length="255" mass="27587">MKEQINIIENRPQEASLRPYLKSSVQEAGNYNWRILQQLEHGAQTGPARMAQAHWNIEQWIIGLGILIAIICTSAWYLQPRRSEPAMAVAMSGPAGKPEVADLLARPAQAAPSPESAAAHIVSTAVIDEPPARHTASYAAPRHERTPAHKTSLPANQPATLPDKAPRNPPADASMDRDAALLAALVAHGNTNLSATGTGNRDIVERQANDNTGHLLQRCQQLGMIEGMLCRSRICAGRWESDQACRQPFNPASSP</sequence>
<proteinExistence type="predicted"/>
<evidence type="ECO:0000256" key="2">
    <source>
        <dbReference type="SAM" id="Phobius"/>
    </source>
</evidence>
<dbReference type="RefSeq" id="WP_161041117.1">
    <property type="nucleotide sequence ID" value="NZ_WWCM01000024.1"/>
</dbReference>
<evidence type="ECO:0000313" key="4">
    <source>
        <dbReference type="Proteomes" id="UP000478090"/>
    </source>
</evidence>
<feature type="region of interest" description="Disordered" evidence="1">
    <location>
        <begin position="136"/>
        <end position="173"/>
    </location>
</feature>
<reference evidence="3 4" key="1">
    <citation type="submission" date="2019-12" db="EMBL/GenBank/DDBJ databases">
        <title>Novel species isolated from a subtropical stream in China.</title>
        <authorList>
            <person name="Lu H."/>
        </authorList>
    </citation>
    <scope>NUCLEOTIDE SEQUENCE [LARGE SCALE GENOMIC DNA]</scope>
    <source>
        <strain evidence="3 4">CY13W</strain>
    </source>
</reference>
<dbReference type="Proteomes" id="UP000478090">
    <property type="component" value="Unassembled WGS sequence"/>
</dbReference>
<evidence type="ECO:0000256" key="1">
    <source>
        <dbReference type="SAM" id="MobiDB-lite"/>
    </source>
</evidence>
<keyword evidence="4" id="KW-1185">Reference proteome</keyword>
<dbReference type="EMBL" id="WWCM01000024">
    <property type="protein sequence ID" value="MYM41854.1"/>
    <property type="molecule type" value="Genomic_DNA"/>
</dbReference>
<evidence type="ECO:0000313" key="3">
    <source>
        <dbReference type="EMBL" id="MYM41854.1"/>
    </source>
</evidence>